<keyword evidence="5" id="KW-1185">Reference proteome</keyword>
<dbReference type="CDD" id="cd00161">
    <property type="entry name" value="beta-trefoil_Ricin-like"/>
    <property type="match status" value="1"/>
</dbReference>
<gene>
    <name evidence="4" type="ORF">HGRIS_000837</name>
</gene>
<evidence type="ECO:0000313" key="5">
    <source>
        <dbReference type="Proteomes" id="UP001556367"/>
    </source>
</evidence>
<dbReference type="PROSITE" id="PS51257">
    <property type="entry name" value="PROKAR_LIPOPROTEIN"/>
    <property type="match status" value="1"/>
</dbReference>
<evidence type="ECO:0000313" key="4">
    <source>
        <dbReference type="EMBL" id="KAL0945339.1"/>
    </source>
</evidence>
<comment type="caution">
    <text evidence="4">The sequence shown here is derived from an EMBL/GenBank/DDBJ whole genome shotgun (WGS) entry which is preliminary data.</text>
</comment>
<dbReference type="InterPro" id="IPR000772">
    <property type="entry name" value="Ricin_B_lectin"/>
</dbReference>
<feature type="compositionally biased region" description="Polar residues" evidence="1">
    <location>
        <begin position="142"/>
        <end position="161"/>
    </location>
</feature>
<keyword evidence="2" id="KW-0732">Signal</keyword>
<dbReference type="Pfam" id="PF00652">
    <property type="entry name" value="Ricin_B_lectin"/>
    <property type="match status" value="1"/>
</dbReference>
<name>A0ABR3IPX3_9AGAR</name>
<dbReference type="SUPFAM" id="SSF50370">
    <property type="entry name" value="Ricin B-like lectins"/>
    <property type="match status" value="1"/>
</dbReference>
<sequence>MSRVQAAMKLAILYALLAASCATALSIPVVETQDLVLPSLETVQPEIVSIDSPVDLSTPIHVSPVDENPSGVTTDSAPVPEPASIDSDVDLSTPIHLSPVDEDLSAELEETAPGDESQSLDGLPPPEASIDEENPALDDTTPEQPSLEETTDSTDSASAIESPSDPPLLPSVVQLHPDGMVDKCLDVNSNFRFNGARVQIYDCNGSGAQDWVLNFGNTKVQLAGSDYCLDAGNPSDGAHMKLWSCEDDQPNQSWYYTYDYRLAVTGTGQCLDLKGGHYFNRNRVQTWKCTSFNTNQVWTT</sequence>
<dbReference type="PROSITE" id="PS50231">
    <property type="entry name" value="RICIN_B_LECTIN"/>
    <property type="match status" value="1"/>
</dbReference>
<dbReference type="SMART" id="SM00458">
    <property type="entry name" value="RICIN"/>
    <property type="match status" value="1"/>
</dbReference>
<evidence type="ECO:0000259" key="3">
    <source>
        <dbReference type="SMART" id="SM00458"/>
    </source>
</evidence>
<evidence type="ECO:0000256" key="1">
    <source>
        <dbReference type="SAM" id="MobiDB-lite"/>
    </source>
</evidence>
<feature type="region of interest" description="Disordered" evidence="1">
    <location>
        <begin position="59"/>
        <end position="96"/>
    </location>
</feature>
<accession>A0ABR3IPX3</accession>
<dbReference type="Gene3D" id="2.80.10.50">
    <property type="match status" value="1"/>
</dbReference>
<dbReference type="Proteomes" id="UP001556367">
    <property type="component" value="Unassembled WGS sequence"/>
</dbReference>
<evidence type="ECO:0000256" key="2">
    <source>
        <dbReference type="SAM" id="SignalP"/>
    </source>
</evidence>
<dbReference type="EMBL" id="JASNQZ010000018">
    <property type="protein sequence ID" value="KAL0945339.1"/>
    <property type="molecule type" value="Genomic_DNA"/>
</dbReference>
<reference evidence="5" key="1">
    <citation type="submission" date="2024-06" db="EMBL/GenBank/DDBJ databases">
        <title>Multi-omics analyses provide insights into the biosynthesis of the anticancer antibiotic pleurotin in Hohenbuehelia grisea.</title>
        <authorList>
            <person name="Weaver J.A."/>
            <person name="Alberti F."/>
        </authorList>
    </citation>
    <scope>NUCLEOTIDE SEQUENCE [LARGE SCALE GENOMIC DNA]</scope>
    <source>
        <strain evidence="5">T-177</strain>
    </source>
</reference>
<organism evidence="4 5">
    <name type="scientific">Hohenbuehelia grisea</name>
    <dbReference type="NCBI Taxonomy" id="104357"/>
    <lineage>
        <taxon>Eukaryota</taxon>
        <taxon>Fungi</taxon>
        <taxon>Dikarya</taxon>
        <taxon>Basidiomycota</taxon>
        <taxon>Agaricomycotina</taxon>
        <taxon>Agaricomycetes</taxon>
        <taxon>Agaricomycetidae</taxon>
        <taxon>Agaricales</taxon>
        <taxon>Pleurotineae</taxon>
        <taxon>Pleurotaceae</taxon>
        <taxon>Hohenbuehelia</taxon>
    </lineage>
</organism>
<feature type="signal peptide" evidence="2">
    <location>
        <begin position="1"/>
        <end position="26"/>
    </location>
</feature>
<feature type="chain" id="PRO_5046503804" description="Ricin B lectin domain-containing protein" evidence="2">
    <location>
        <begin position="27"/>
        <end position="300"/>
    </location>
</feature>
<protein>
    <recommendedName>
        <fullName evidence="3">Ricin B lectin domain-containing protein</fullName>
    </recommendedName>
</protein>
<dbReference type="InterPro" id="IPR035992">
    <property type="entry name" value="Ricin_B-like_lectins"/>
</dbReference>
<proteinExistence type="predicted"/>
<feature type="domain" description="Ricin B lectin" evidence="3">
    <location>
        <begin position="169"/>
        <end position="300"/>
    </location>
</feature>
<feature type="region of interest" description="Disordered" evidence="1">
    <location>
        <begin position="108"/>
        <end position="172"/>
    </location>
</feature>